<dbReference type="EC" id="3.1.1.-" evidence="6"/>
<feature type="domain" description="Fungal lipase-type" evidence="7">
    <location>
        <begin position="139"/>
        <end position="303"/>
    </location>
</feature>
<dbReference type="FunFam" id="3.40.50.1820:FF:000065">
    <property type="entry name" value="Phospholipase A1-II 3"/>
    <property type="match status" value="1"/>
</dbReference>
<dbReference type="SUPFAM" id="SSF53474">
    <property type="entry name" value="alpha/beta-Hydrolases"/>
    <property type="match status" value="1"/>
</dbReference>
<keyword evidence="5 6" id="KW-0443">Lipid metabolism</keyword>
<accession>A0A1D6MDI1</accession>
<dbReference type="GO" id="GO:0005737">
    <property type="term" value="C:cytoplasm"/>
    <property type="evidence" value="ECO:0007669"/>
    <property type="project" value="UniProtKB-ARBA"/>
</dbReference>
<keyword evidence="3 6" id="KW-0378">Hydrolase</keyword>
<evidence type="ECO:0000256" key="6">
    <source>
        <dbReference type="RuleBase" id="RU367093"/>
    </source>
</evidence>
<gene>
    <name evidence="8" type="ORF">ZEAMMB73_Zm00001d039088</name>
</gene>
<evidence type="ECO:0000256" key="5">
    <source>
        <dbReference type="ARBA" id="ARBA00023098"/>
    </source>
</evidence>
<dbReference type="OMA" id="NPRSKFN"/>
<dbReference type="InParanoid" id="A0A1D6MDI1"/>
<dbReference type="Gene3D" id="3.40.50.1820">
    <property type="entry name" value="alpha/beta hydrolase"/>
    <property type="match status" value="1"/>
</dbReference>
<reference evidence="8" key="1">
    <citation type="submission" date="2015-12" db="EMBL/GenBank/DDBJ databases">
        <title>Update maize B73 reference genome by single molecule sequencing technologies.</title>
        <authorList>
            <consortium name="Maize Genome Sequencing Project"/>
            <person name="Ware D."/>
        </authorList>
    </citation>
    <scope>NUCLEOTIDE SEQUENCE</scope>
    <source>
        <tissue evidence="8">Seedling</tissue>
    </source>
</reference>
<dbReference type="ExpressionAtlas" id="A0A1D6MDI1">
    <property type="expression patterns" value="baseline and differential"/>
</dbReference>
<sequence length="403" mass="42852">MAPGSIASRWRELQGADSWSGLLDPLDIDLRANLIAYGELTQATYDGFNQERRSPHAGACVFGYSNLLAGSGAAAAGSYAVTRFIYATSALPGVPEAFLLLPLPDLLPESWSRESNWMGYVAVATDDGVAALGRRDILVAWRGTMRGLEWVNDFDFTPVSAAPVLGPAAAANPFALVHRGFLSVYTSSNPDSNSNKDTRDVEKVLAEVSRLVALYKDEVTSITVCGHSLGASLATLNAVDLAANGVNAPPAGSSQPPCPVTALVFASPRVGDGNFKRAIASFPDLRALHVKNAGDIVPTYPPLGYVDVAVQLPIATGRSPYLRQPGTIATLHNLECYLHGVAGEQGSAGGFRLEVDRDVALVNKGEDALKDQYPVPAQWWVAKNKCMVKGADGHYALQDFEQI</sequence>
<keyword evidence="4 6" id="KW-0442">Lipid degradation</keyword>
<dbReference type="InterPro" id="IPR029058">
    <property type="entry name" value="AB_hydrolase_fold"/>
</dbReference>
<dbReference type="PANTHER" id="PTHR31828">
    <property type="entry name" value="PHOSPHOLIPASE A1-IIGAMMA"/>
    <property type="match status" value="1"/>
</dbReference>
<name>A0A1D6MDI1_MAIZE</name>
<dbReference type="EMBL" id="CM000782">
    <property type="protein sequence ID" value="AQK88709.1"/>
    <property type="molecule type" value="Genomic_DNA"/>
</dbReference>
<dbReference type="STRING" id="4577.A0A1D6MDI1"/>
<evidence type="ECO:0000259" key="7">
    <source>
        <dbReference type="Pfam" id="PF01764"/>
    </source>
</evidence>
<dbReference type="InterPro" id="IPR033556">
    <property type="entry name" value="PLA"/>
</dbReference>
<evidence type="ECO:0000313" key="8">
    <source>
        <dbReference type="EMBL" id="AQK88709.1"/>
    </source>
</evidence>
<evidence type="ECO:0000256" key="3">
    <source>
        <dbReference type="ARBA" id="ARBA00022801"/>
    </source>
</evidence>
<evidence type="ECO:0000256" key="1">
    <source>
        <dbReference type="ARBA" id="ARBA00003523"/>
    </source>
</evidence>
<comment type="function">
    <text evidence="1 6">Acylhydrolase that catalyzes the hydrolysis of phospholipids at the sn-1 position.</text>
</comment>
<dbReference type="PaxDb" id="4577-GRMZM2G154687_P01"/>
<protein>
    <recommendedName>
        <fullName evidence="6">Phospholipase A1</fullName>
        <ecNumber evidence="6">3.1.1.-</ecNumber>
    </recommendedName>
</protein>
<dbReference type="Pfam" id="PF01764">
    <property type="entry name" value="Lipase_3"/>
    <property type="match status" value="1"/>
</dbReference>
<evidence type="ECO:0000256" key="2">
    <source>
        <dbReference type="ARBA" id="ARBA00010701"/>
    </source>
</evidence>
<dbReference type="AlphaFoldDB" id="A0A1D6MDI1"/>
<comment type="similarity">
    <text evidence="2 6">Belongs to the AB hydrolase superfamily. Lipase family.</text>
</comment>
<dbReference type="eggNOG" id="KOG4569">
    <property type="taxonomic scope" value="Eukaryota"/>
</dbReference>
<organism evidence="8">
    <name type="scientific">Zea mays</name>
    <name type="common">Maize</name>
    <dbReference type="NCBI Taxonomy" id="4577"/>
    <lineage>
        <taxon>Eukaryota</taxon>
        <taxon>Viridiplantae</taxon>
        <taxon>Streptophyta</taxon>
        <taxon>Embryophyta</taxon>
        <taxon>Tracheophyta</taxon>
        <taxon>Spermatophyta</taxon>
        <taxon>Magnoliopsida</taxon>
        <taxon>Liliopsida</taxon>
        <taxon>Poales</taxon>
        <taxon>Poaceae</taxon>
        <taxon>PACMAD clade</taxon>
        <taxon>Panicoideae</taxon>
        <taxon>Andropogonodae</taxon>
        <taxon>Andropogoneae</taxon>
        <taxon>Tripsacinae</taxon>
        <taxon>Zea</taxon>
    </lineage>
</organism>
<dbReference type="SMR" id="A0A1D6MDI1"/>
<evidence type="ECO:0000256" key="4">
    <source>
        <dbReference type="ARBA" id="ARBA00022963"/>
    </source>
</evidence>
<proteinExistence type="inferred from homology"/>
<dbReference type="FunCoup" id="A0A1D6MDI1">
    <property type="interactions" value="30"/>
</dbReference>
<dbReference type="GO" id="GO:0016042">
    <property type="term" value="P:lipid catabolic process"/>
    <property type="evidence" value="ECO:0007669"/>
    <property type="project" value="UniProtKB-UniRule"/>
</dbReference>
<dbReference type="InterPro" id="IPR002921">
    <property type="entry name" value="Fungal_lipase-type"/>
</dbReference>
<dbReference type="PANTHER" id="PTHR31828:SF1">
    <property type="entry name" value="PHOSPHOLIPASE A1-IIGAMMA"/>
    <property type="match status" value="1"/>
</dbReference>
<dbReference type="GO" id="GO:0008970">
    <property type="term" value="F:phospholipase A1 activity"/>
    <property type="evidence" value="ECO:0007669"/>
    <property type="project" value="UniProtKB-UniRule"/>
</dbReference>
<dbReference type="CDD" id="cd00519">
    <property type="entry name" value="Lipase_3"/>
    <property type="match status" value="1"/>
</dbReference>